<evidence type="ECO:0000313" key="1">
    <source>
        <dbReference type="EMBL" id="GIX90268.1"/>
    </source>
</evidence>
<keyword evidence="2" id="KW-1185">Reference proteome</keyword>
<evidence type="ECO:0000313" key="2">
    <source>
        <dbReference type="Proteomes" id="UP001054945"/>
    </source>
</evidence>
<sequence>MSTHCQNSYHVILLLKAIPRMTNGTSAVPSREELSSRQGVLREIWHGVASGVVWKWMKVSIKKKTSFPLSFTRDVPWSSFPHTRTNGTSAVPSREELGSHQGVLMEIWHGIVSGVVWKWMKVLSPFMRDV</sequence>
<dbReference type="EMBL" id="BPLR01003925">
    <property type="protein sequence ID" value="GIX90268.1"/>
    <property type="molecule type" value="Genomic_DNA"/>
</dbReference>
<gene>
    <name evidence="1" type="ORF">CEXT_492421</name>
</gene>
<proteinExistence type="predicted"/>
<accession>A0AAV4NZU0</accession>
<dbReference type="Proteomes" id="UP001054945">
    <property type="component" value="Unassembled WGS sequence"/>
</dbReference>
<comment type="caution">
    <text evidence="1">The sequence shown here is derived from an EMBL/GenBank/DDBJ whole genome shotgun (WGS) entry which is preliminary data.</text>
</comment>
<protein>
    <submittedName>
        <fullName evidence="1">Uncharacterized protein</fullName>
    </submittedName>
</protein>
<name>A0AAV4NZU0_CAEEX</name>
<organism evidence="1 2">
    <name type="scientific">Caerostris extrusa</name>
    <name type="common">Bark spider</name>
    <name type="synonym">Caerostris bankana</name>
    <dbReference type="NCBI Taxonomy" id="172846"/>
    <lineage>
        <taxon>Eukaryota</taxon>
        <taxon>Metazoa</taxon>
        <taxon>Ecdysozoa</taxon>
        <taxon>Arthropoda</taxon>
        <taxon>Chelicerata</taxon>
        <taxon>Arachnida</taxon>
        <taxon>Araneae</taxon>
        <taxon>Araneomorphae</taxon>
        <taxon>Entelegynae</taxon>
        <taxon>Araneoidea</taxon>
        <taxon>Araneidae</taxon>
        <taxon>Caerostris</taxon>
    </lineage>
</organism>
<dbReference type="AlphaFoldDB" id="A0AAV4NZU0"/>
<reference evidence="1 2" key="1">
    <citation type="submission" date="2021-06" db="EMBL/GenBank/DDBJ databases">
        <title>Caerostris extrusa draft genome.</title>
        <authorList>
            <person name="Kono N."/>
            <person name="Arakawa K."/>
        </authorList>
    </citation>
    <scope>NUCLEOTIDE SEQUENCE [LARGE SCALE GENOMIC DNA]</scope>
</reference>